<reference evidence="2 3" key="1">
    <citation type="submission" date="2023-01" db="EMBL/GenBank/DDBJ databases">
        <title>Analysis of 21 Apiospora genomes using comparative genomics revels a genus with tremendous synthesis potential of carbohydrate active enzymes and secondary metabolites.</title>
        <authorList>
            <person name="Sorensen T."/>
        </authorList>
    </citation>
    <scope>NUCLEOTIDE SEQUENCE [LARGE SCALE GENOMIC DNA]</scope>
    <source>
        <strain evidence="2 3">CBS 114990</strain>
    </source>
</reference>
<protein>
    <submittedName>
        <fullName evidence="2">Uncharacterized protein</fullName>
    </submittedName>
</protein>
<accession>A0ABR1V9G9</accession>
<feature type="region of interest" description="Disordered" evidence="1">
    <location>
        <begin position="109"/>
        <end position="134"/>
    </location>
</feature>
<evidence type="ECO:0000256" key="1">
    <source>
        <dbReference type="SAM" id="MobiDB-lite"/>
    </source>
</evidence>
<sequence length="134" mass="14574">MPSCHTSIANQETWHVQLASFRCLLVRDAFMVRHNSEEQVASVAGPSPNGVDYLRPPRRGNCANRQGRRTAGERVNCGDGRSHCFRSCGMASAVGKHGRDRYQAQVASNASSSTFAIEWSEPASTSSERGNGYA</sequence>
<evidence type="ECO:0000313" key="2">
    <source>
        <dbReference type="EMBL" id="KAK8066936.1"/>
    </source>
</evidence>
<dbReference type="RefSeq" id="XP_066663689.1">
    <property type="nucleotide sequence ID" value="XM_066817997.1"/>
</dbReference>
<dbReference type="Proteomes" id="UP001433268">
    <property type="component" value="Unassembled WGS sequence"/>
</dbReference>
<organism evidence="2 3">
    <name type="scientific">Apiospora hydei</name>
    <dbReference type="NCBI Taxonomy" id="1337664"/>
    <lineage>
        <taxon>Eukaryota</taxon>
        <taxon>Fungi</taxon>
        <taxon>Dikarya</taxon>
        <taxon>Ascomycota</taxon>
        <taxon>Pezizomycotina</taxon>
        <taxon>Sordariomycetes</taxon>
        <taxon>Xylariomycetidae</taxon>
        <taxon>Amphisphaeriales</taxon>
        <taxon>Apiosporaceae</taxon>
        <taxon>Apiospora</taxon>
    </lineage>
</organism>
<dbReference type="EMBL" id="JAQQWN010000009">
    <property type="protein sequence ID" value="KAK8066936.1"/>
    <property type="molecule type" value="Genomic_DNA"/>
</dbReference>
<name>A0ABR1V9G9_9PEZI</name>
<gene>
    <name evidence="2" type="ORF">PG997_013683</name>
</gene>
<comment type="caution">
    <text evidence="2">The sequence shown here is derived from an EMBL/GenBank/DDBJ whole genome shotgun (WGS) entry which is preliminary data.</text>
</comment>
<dbReference type="GeneID" id="92051057"/>
<proteinExistence type="predicted"/>
<keyword evidence="3" id="KW-1185">Reference proteome</keyword>
<feature type="compositionally biased region" description="Polar residues" evidence="1">
    <location>
        <begin position="122"/>
        <end position="134"/>
    </location>
</feature>
<evidence type="ECO:0000313" key="3">
    <source>
        <dbReference type="Proteomes" id="UP001433268"/>
    </source>
</evidence>
<feature type="region of interest" description="Disordered" evidence="1">
    <location>
        <begin position="38"/>
        <end position="74"/>
    </location>
</feature>